<dbReference type="PANTHER" id="PTHR23354:SF62">
    <property type="entry name" value="MUSTARD, ISOFORM V"/>
    <property type="match status" value="1"/>
</dbReference>
<keyword evidence="1" id="KW-1185">Reference proteome</keyword>
<dbReference type="AlphaFoldDB" id="A0A914UZZ5"/>
<evidence type="ECO:0000313" key="1">
    <source>
        <dbReference type="Proteomes" id="UP000887566"/>
    </source>
</evidence>
<evidence type="ECO:0000313" key="2">
    <source>
        <dbReference type="WBParaSite" id="PSAMB.scaffold14075size2014.g35845.t1"/>
    </source>
</evidence>
<dbReference type="GO" id="GO:0005634">
    <property type="term" value="C:nucleus"/>
    <property type="evidence" value="ECO:0007669"/>
    <property type="project" value="TreeGrafter"/>
</dbReference>
<dbReference type="Proteomes" id="UP000887566">
    <property type="component" value="Unplaced"/>
</dbReference>
<dbReference type="PANTHER" id="PTHR23354">
    <property type="entry name" value="NUCLEOLAR PROTEIN 7/ESTROGEN RECEPTOR COACTIVATOR-RELATED"/>
    <property type="match status" value="1"/>
</dbReference>
<protein>
    <submittedName>
        <fullName evidence="2">Uncharacterized protein</fullName>
    </submittedName>
</protein>
<dbReference type="WBParaSite" id="PSAMB.scaffold14075size2014.g35845.t1">
    <property type="protein sequence ID" value="PSAMB.scaffold14075size2014.g35845.t1"/>
    <property type="gene ID" value="PSAMB.scaffold14075size2014.g35845"/>
</dbReference>
<name>A0A914UZZ5_9BILA</name>
<proteinExistence type="predicted"/>
<accession>A0A914UZZ5</accession>
<sequence>MPELFRPVQEMLPAADDNCSSPELPFYLCVRLSRRRKRKRGAAPSVSNDDSAFGNQLKREFWFAVPRERAEAVYHFLLQWSPDKYGQDSLAEKEHDEKGFLILEGDDDDALGGDKPSTPLFGSMLNREWEIVTVEEMRRRLSLSELSLEDLPLPEGATTSRVLDEPMIRQLLEILPARAEGYPWVKVYSSAEHGFSLK</sequence>
<organism evidence="1 2">
    <name type="scientific">Plectus sambesii</name>
    <dbReference type="NCBI Taxonomy" id="2011161"/>
    <lineage>
        <taxon>Eukaryota</taxon>
        <taxon>Metazoa</taxon>
        <taxon>Ecdysozoa</taxon>
        <taxon>Nematoda</taxon>
        <taxon>Chromadorea</taxon>
        <taxon>Plectida</taxon>
        <taxon>Plectina</taxon>
        <taxon>Plectoidea</taxon>
        <taxon>Plectidae</taxon>
        <taxon>Plectus</taxon>
    </lineage>
</organism>
<dbReference type="GO" id="GO:0006979">
    <property type="term" value="P:response to oxidative stress"/>
    <property type="evidence" value="ECO:0007669"/>
    <property type="project" value="TreeGrafter"/>
</dbReference>
<reference evidence="2" key="1">
    <citation type="submission" date="2022-11" db="UniProtKB">
        <authorList>
            <consortium name="WormBaseParasite"/>
        </authorList>
    </citation>
    <scope>IDENTIFICATION</scope>
</reference>